<gene>
    <name evidence="1" type="ORF">U0035_09305</name>
</gene>
<organism evidence="1 2">
    <name type="scientific">Niabella yanshanensis</name>
    <dbReference type="NCBI Taxonomy" id="577386"/>
    <lineage>
        <taxon>Bacteria</taxon>
        <taxon>Pseudomonadati</taxon>
        <taxon>Bacteroidota</taxon>
        <taxon>Chitinophagia</taxon>
        <taxon>Chitinophagales</taxon>
        <taxon>Chitinophagaceae</taxon>
        <taxon>Niabella</taxon>
    </lineage>
</organism>
<dbReference type="EMBL" id="CP139960">
    <property type="protein sequence ID" value="WQD40340.1"/>
    <property type="molecule type" value="Genomic_DNA"/>
</dbReference>
<reference evidence="1 2" key="1">
    <citation type="submission" date="2023-12" db="EMBL/GenBank/DDBJ databases">
        <title>Genome sequencing and assembly of bacterial species from a model synthetic community.</title>
        <authorList>
            <person name="Hogle S.L."/>
        </authorList>
    </citation>
    <scope>NUCLEOTIDE SEQUENCE [LARGE SCALE GENOMIC DNA]</scope>
    <source>
        <strain evidence="1 2">HAMBI_3031</strain>
    </source>
</reference>
<accession>A0ABZ0WAL0</accession>
<dbReference type="Proteomes" id="UP001325680">
    <property type="component" value="Chromosome"/>
</dbReference>
<keyword evidence="2" id="KW-1185">Reference proteome</keyword>
<name>A0ABZ0WAL0_9BACT</name>
<proteinExistence type="predicted"/>
<protein>
    <submittedName>
        <fullName evidence="1">Uncharacterized protein</fullName>
    </submittedName>
</protein>
<sequence>MKIQVSQMRYPILILLLLFFSVTRAQVKPDSIVLKPIHEIPHIFNPDTALRITNFSPFFSLHVDSSLNYRFLINKDQKKYHWFIKDAPPGFKIDKDNGTLSFRTTKSLFLSGRLKYDREYPVKFGIQSFSNPADRLDTTLNVIFYSTDVVYPKIKPSVVSPVTINEGDRLSFNVLCENGNFPIEKILMSSDISIGNFKLPKTCDDNFEWIPGYDFVTEKDAKGERIVNLEFIGTTNFNFADTARVKVVVKDGLNYDIATKEYNDALSLMKIWILRYKYTFYQLDKKIKKTKGWRSGFDITTASTTLTGTVLATTADKEDTKKQNTGKILPSIGVVAMPVKEAAAPQKTTEQNQATLLRVNIKRLDYMMTETQLLGDRDPLIREKTETLKKELRQSQDQLREVPTEMSERFSEKQLNEYFDNPRVQKKYRFR</sequence>
<dbReference type="RefSeq" id="WP_162817949.1">
    <property type="nucleotide sequence ID" value="NZ_CP139960.1"/>
</dbReference>
<evidence type="ECO:0000313" key="2">
    <source>
        <dbReference type="Proteomes" id="UP001325680"/>
    </source>
</evidence>
<evidence type="ECO:0000313" key="1">
    <source>
        <dbReference type="EMBL" id="WQD40340.1"/>
    </source>
</evidence>